<evidence type="ECO:0000256" key="1">
    <source>
        <dbReference type="SAM" id="MobiDB-lite"/>
    </source>
</evidence>
<evidence type="ECO:0000313" key="2">
    <source>
        <dbReference type="EMBL" id="CAI2361604.1"/>
    </source>
</evidence>
<comment type="caution">
    <text evidence="2">The sequence shown here is derived from an EMBL/GenBank/DDBJ whole genome shotgun (WGS) entry which is preliminary data.</text>
</comment>
<proteinExistence type="predicted"/>
<reference evidence="2" key="1">
    <citation type="submission" date="2023-07" db="EMBL/GenBank/DDBJ databases">
        <authorList>
            <consortium name="AG Swart"/>
            <person name="Singh M."/>
            <person name="Singh A."/>
            <person name="Seah K."/>
            <person name="Emmerich C."/>
        </authorList>
    </citation>
    <scope>NUCLEOTIDE SEQUENCE</scope>
    <source>
        <strain evidence="2">DP1</strain>
    </source>
</reference>
<dbReference type="Proteomes" id="UP001295684">
    <property type="component" value="Unassembled WGS sequence"/>
</dbReference>
<accession>A0AAD1X5J8</accession>
<organism evidence="2 3">
    <name type="scientific">Euplotes crassus</name>
    <dbReference type="NCBI Taxonomy" id="5936"/>
    <lineage>
        <taxon>Eukaryota</taxon>
        <taxon>Sar</taxon>
        <taxon>Alveolata</taxon>
        <taxon>Ciliophora</taxon>
        <taxon>Intramacronucleata</taxon>
        <taxon>Spirotrichea</taxon>
        <taxon>Hypotrichia</taxon>
        <taxon>Euplotida</taxon>
        <taxon>Euplotidae</taxon>
        <taxon>Moneuplotes</taxon>
    </lineage>
</organism>
<sequence length="431" mass="49944">MKSKGNGTNGNRSLQRNIININQPLVNRNGYNYLNQSVEADMVMSNSRLSPTNNSQFGYINGEVRRTNSSIKINPENNDVVMPLKSKTKECKKKVGRMYSTLNHFYKKNGVGNKLKQKFSSKNNMHSNYSDYSSNQKMTVNDHKKKVKKGHNPFLITAHPSMQDQESFQSRCRSDLKLNWKSGLRKSPNSQDEFESLGNKNLAELNSSGWKISKRKSGNKSPDYFNKKPKPFVKNNLPPVILKTAQCFYKKGSIKVNNSDEYIKIEKPKQKKIYKKLHNDIMDIPEISNDQEEDSTEITPNFFSDIHKSEFVSVPINIKHNDENFDQSSSFIDYNENMFKSAQDRQRDFIFKYEDVNPKIIGEEAKSNIKLQQKRRNTLSRDRVPTRKGLSRARRKRFNDFAQHNKGYNPVESYEPVKIYDSNPGIGNMYE</sequence>
<protein>
    <submittedName>
        <fullName evidence="2">Uncharacterized protein</fullName>
    </submittedName>
</protein>
<keyword evidence="3" id="KW-1185">Reference proteome</keyword>
<feature type="region of interest" description="Disordered" evidence="1">
    <location>
        <begin position="374"/>
        <end position="396"/>
    </location>
</feature>
<evidence type="ECO:0000313" key="3">
    <source>
        <dbReference type="Proteomes" id="UP001295684"/>
    </source>
</evidence>
<dbReference type="EMBL" id="CAMPGE010002794">
    <property type="protein sequence ID" value="CAI2361604.1"/>
    <property type="molecule type" value="Genomic_DNA"/>
</dbReference>
<dbReference type="AlphaFoldDB" id="A0AAD1X5J8"/>
<name>A0AAD1X5J8_EUPCR</name>
<gene>
    <name evidence="2" type="ORF">ECRASSUSDP1_LOCUS2916</name>
</gene>